<keyword evidence="1" id="KW-1133">Transmembrane helix</keyword>
<keyword evidence="3" id="KW-1185">Reference proteome</keyword>
<protein>
    <recommendedName>
        <fullName evidence="4">Zinc ribbon domain-containing protein</fullName>
    </recommendedName>
</protein>
<reference evidence="2" key="1">
    <citation type="submission" date="2020-08" db="EMBL/GenBank/DDBJ databases">
        <title>Genome public.</title>
        <authorList>
            <person name="Liu C."/>
            <person name="Sun Q."/>
        </authorList>
    </citation>
    <scope>NUCLEOTIDE SEQUENCE</scope>
    <source>
        <strain evidence="2">NSJ-32</strain>
    </source>
</reference>
<feature type="transmembrane region" description="Helical" evidence="1">
    <location>
        <begin position="75"/>
        <end position="94"/>
    </location>
</feature>
<keyword evidence="1" id="KW-0472">Membrane</keyword>
<evidence type="ECO:0000256" key="1">
    <source>
        <dbReference type="SAM" id="Phobius"/>
    </source>
</evidence>
<gene>
    <name evidence="2" type="ORF">H8730_01085</name>
</gene>
<accession>A0A926DRV3</accession>
<feature type="transmembrane region" description="Helical" evidence="1">
    <location>
        <begin position="163"/>
        <end position="180"/>
    </location>
</feature>
<dbReference type="Proteomes" id="UP000657006">
    <property type="component" value="Unassembled WGS sequence"/>
</dbReference>
<evidence type="ECO:0000313" key="2">
    <source>
        <dbReference type="EMBL" id="MBC8542144.1"/>
    </source>
</evidence>
<feature type="transmembrane region" description="Helical" evidence="1">
    <location>
        <begin position="106"/>
        <end position="127"/>
    </location>
</feature>
<keyword evidence="1" id="KW-0812">Transmembrane</keyword>
<dbReference type="RefSeq" id="WP_177718343.1">
    <property type="nucleotide sequence ID" value="NZ_JACRSQ010000001.1"/>
</dbReference>
<proteinExistence type="predicted"/>
<name>A0A926DRV3_9FIRM</name>
<feature type="transmembrane region" description="Helical" evidence="1">
    <location>
        <begin position="49"/>
        <end position="69"/>
    </location>
</feature>
<organism evidence="2 3">
    <name type="scientific">Bianquea renquensis</name>
    <dbReference type="NCBI Taxonomy" id="2763661"/>
    <lineage>
        <taxon>Bacteria</taxon>
        <taxon>Bacillati</taxon>
        <taxon>Bacillota</taxon>
        <taxon>Clostridia</taxon>
        <taxon>Eubacteriales</taxon>
        <taxon>Bianqueaceae</taxon>
        <taxon>Bianquea</taxon>
    </lineage>
</organism>
<sequence length="221" mass="24982">MLFCNKCNVSIRTNHTHCPLCQGELTGTSDEKDPIFPEIPETSYPGMPFFRWFSFACVVVAIAAVSLNFMISTAYWWSLFVVGGMLCMWVALAVGIVKRHNLLKNAIWQLIVISAAVLLWDVWTGWAGWSMEYVIPAVCILTIASMLTISTVQHLPVQEYMSYWLMAGVFGLLPLIPLLLQKLTVRYPSVICIGTSLVFLAYVAIFRHKEMAAELRKKFHL</sequence>
<dbReference type="AlphaFoldDB" id="A0A926DRV3"/>
<evidence type="ECO:0000313" key="3">
    <source>
        <dbReference type="Proteomes" id="UP000657006"/>
    </source>
</evidence>
<feature type="transmembrane region" description="Helical" evidence="1">
    <location>
        <begin position="133"/>
        <end position="151"/>
    </location>
</feature>
<comment type="caution">
    <text evidence="2">The sequence shown here is derived from an EMBL/GenBank/DDBJ whole genome shotgun (WGS) entry which is preliminary data.</text>
</comment>
<evidence type="ECO:0008006" key="4">
    <source>
        <dbReference type="Google" id="ProtNLM"/>
    </source>
</evidence>
<dbReference type="Pfam" id="PF19845">
    <property type="entry name" value="DUF6320"/>
    <property type="match status" value="1"/>
</dbReference>
<dbReference type="EMBL" id="JACRSQ010000001">
    <property type="protein sequence ID" value="MBC8542144.1"/>
    <property type="molecule type" value="Genomic_DNA"/>
</dbReference>
<feature type="transmembrane region" description="Helical" evidence="1">
    <location>
        <begin position="186"/>
        <end position="206"/>
    </location>
</feature>
<dbReference type="InterPro" id="IPR046283">
    <property type="entry name" value="DUF6320"/>
</dbReference>